<feature type="region of interest" description="Disordered" evidence="1">
    <location>
        <begin position="113"/>
        <end position="149"/>
    </location>
</feature>
<feature type="region of interest" description="Disordered" evidence="1">
    <location>
        <begin position="1"/>
        <end position="20"/>
    </location>
</feature>
<name>A0A6G1FAT7_9ORYZ</name>
<dbReference type="AlphaFoldDB" id="A0A6G1FAT7"/>
<keyword evidence="3" id="KW-1185">Reference proteome</keyword>
<feature type="non-terminal residue" evidence="2">
    <location>
        <position position="275"/>
    </location>
</feature>
<sequence>MAVSSPKQRTHKAIPGALAGGKTQVVPSLRAPGTATKKTMGVANSVPSIQRTRSVPTRPIEAPKVDEQEVELLIEFDEMESISTPSIEEHLQERLPDPVELKQVDVIAYVISQDDSSKPTSDQQEDKNEVIEPIPEEKHTNLNGGDNADVGINSKVQVVKEAIDETELKEAANEIELKEAIDETELNEVVSGFGLYKDVNATKFTEDAIEPVLTEKDEAEENVEMVVPSKKTPKPVQGGRKDDERSNEVKEEGRSKPTEERKSKIMALIGKFETA</sequence>
<evidence type="ECO:0000313" key="2">
    <source>
        <dbReference type="EMBL" id="KAF0934038.1"/>
    </source>
</evidence>
<dbReference type="Proteomes" id="UP000479710">
    <property type="component" value="Unassembled WGS sequence"/>
</dbReference>
<dbReference type="OrthoDB" id="675991at2759"/>
<accession>A0A6G1FAT7</accession>
<feature type="region of interest" description="Disordered" evidence="1">
    <location>
        <begin position="216"/>
        <end position="275"/>
    </location>
</feature>
<evidence type="ECO:0008006" key="4">
    <source>
        <dbReference type="Google" id="ProtNLM"/>
    </source>
</evidence>
<reference evidence="2 3" key="1">
    <citation type="submission" date="2019-11" db="EMBL/GenBank/DDBJ databases">
        <title>Whole genome sequence of Oryza granulata.</title>
        <authorList>
            <person name="Li W."/>
        </authorList>
    </citation>
    <scope>NUCLEOTIDE SEQUENCE [LARGE SCALE GENOMIC DNA]</scope>
    <source>
        <strain evidence="3">cv. Menghai</strain>
        <tissue evidence="2">Leaf</tissue>
    </source>
</reference>
<dbReference type="EMBL" id="SPHZ02000001">
    <property type="protein sequence ID" value="KAF0934038.1"/>
    <property type="molecule type" value="Genomic_DNA"/>
</dbReference>
<protein>
    <recommendedName>
        <fullName evidence="4">Calmodulin-binding domain-containing protein</fullName>
    </recommendedName>
</protein>
<comment type="caution">
    <text evidence="2">The sequence shown here is derived from an EMBL/GenBank/DDBJ whole genome shotgun (WGS) entry which is preliminary data.</text>
</comment>
<organism evidence="2 3">
    <name type="scientific">Oryza meyeriana var. granulata</name>
    <dbReference type="NCBI Taxonomy" id="110450"/>
    <lineage>
        <taxon>Eukaryota</taxon>
        <taxon>Viridiplantae</taxon>
        <taxon>Streptophyta</taxon>
        <taxon>Embryophyta</taxon>
        <taxon>Tracheophyta</taxon>
        <taxon>Spermatophyta</taxon>
        <taxon>Magnoliopsida</taxon>
        <taxon>Liliopsida</taxon>
        <taxon>Poales</taxon>
        <taxon>Poaceae</taxon>
        <taxon>BOP clade</taxon>
        <taxon>Oryzoideae</taxon>
        <taxon>Oryzeae</taxon>
        <taxon>Oryzinae</taxon>
        <taxon>Oryza</taxon>
        <taxon>Oryza meyeriana</taxon>
    </lineage>
</organism>
<evidence type="ECO:0000256" key="1">
    <source>
        <dbReference type="SAM" id="MobiDB-lite"/>
    </source>
</evidence>
<proteinExistence type="predicted"/>
<gene>
    <name evidence="2" type="ORF">E2562_022552</name>
</gene>
<feature type="compositionally biased region" description="Basic and acidic residues" evidence="1">
    <location>
        <begin position="239"/>
        <end position="263"/>
    </location>
</feature>
<feature type="compositionally biased region" description="Basic and acidic residues" evidence="1">
    <location>
        <begin position="124"/>
        <end position="140"/>
    </location>
</feature>
<evidence type="ECO:0000313" key="3">
    <source>
        <dbReference type="Proteomes" id="UP000479710"/>
    </source>
</evidence>